<dbReference type="PANTHER" id="PTHR13667:SF5">
    <property type="entry name" value="WD REPEAT-CONTAINING AND PLANAR CELL POLARITY EFFECTOR PROTEIN FRITZ HOMOLOG"/>
    <property type="match status" value="1"/>
</dbReference>
<protein>
    <recommendedName>
        <fullName evidence="16">WD repeat-containing and planar cell polarity effector protein fritz</fullName>
    </recommendedName>
</protein>
<dbReference type="GO" id="GO:0005886">
    <property type="term" value="C:plasma membrane"/>
    <property type="evidence" value="ECO:0007669"/>
    <property type="project" value="UniProtKB-SubCell"/>
</dbReference>
<keyword evidence="6" id="KW-0853">WD repeat</keyword>
<dbReference type="InterPro" id="IPR015943">
    <property type="entry name" value="WD40/YVTN_repeat-like_dom_sf"/>
</dbReference>
<name>A0A1B0FDJ1_GLOMM</name>
<dbReference type="GO" id="GO:0007399">
    <property type="term" value="P:nervous system development"/>
    <property type="evidence" value="ECO:0007669"/>
    <property type="project" value="TreeGrafter"/>
</dbReference>
<keyword evidence="8" id="KW-0970">Cilium biogenesis/degradation</keyword>
<evidence type="ECO:0000256" key="12">
    <source>
        <dbReference type="ARBA" id="ARBA00023273"/>
    </source>
</evidence>
<evidence type="ECO:0000256" key="1">
    <source>
        <dbReference type="ARBA" id="ARBA00004236"/>
    </source>
</evidence>
<evidence type="ECO:0000256" key="9">
    <source>
        <dbReference type="ARBA" id="ARBA00023069"/>
    </source>
</evidence>
<keyword evidence="5" id="KW-0963">Cytoplasm</keyword>
<evidence type="ECO:0000256" key="6">
    <source>
        <dbReference type="ARBA" id="ARBA00022574"/>
    </source>
</evidence>
<reference evidence="14" key="2">
    <citation type="submission" date="2020-05" db="UniProtKB">
        <authorList>
            <consortium name="EnsemblMetazoa"/>
        </authorList>
    </citation>
    <scope>IDENTIFICATION</scope>
    <source>
        <strain evidence="14">Yale</strain>
    </source>
</reference>
<evidence type="ECO:0000256" key="3">
    <source>
        <dbReference type="ARBA" id="ARBA00006059"/>
    </source>
</evidence>
<evidence type="ECO:0000313" key="15">
    <source>
        <dbReference type="Proteomes" id="UP000092444"/>
    </source>
</evidence>
<dbReference type="InterPro" id="IPR024511">
    <property type="entry name" value="Frtz"/>
</dbReference>
<dbReference type="SUPFAM" id="SSF50978">
    <property type="entry name" value="WD40 repeat-like"/>
    <property type="match status" value="1"/>
</dbReference>
<dbReference type="GO" id="GO:0097541">
    <property type="term" value="C:axonemal basal plate"/>
    <property type="evidence" value="ECO:0007669"/>
    <property type="project" value="TreeGrafter"/>
</dbReference>
<sequence length="1062" mass="118995">MLTLLSECHFWSIREDIRIKNSDYGAFRYTRNREWQNTQHDLIAESKRDYTERRNGLAVLKNSRKSTGRLKDNIKRLEELMRSHKVAHIHWNDAAQVLLLFSNGIIAHICIDSFTGDILRMVYEKYLVGKLAADVITDAFFSRSHIVLAYNTNQITVVHLQKPNIRPQGPEKISNMEPKIFHALIPGVAERKLPRNLSVNNNADMFLIWTKSSQNEVFPWRPTIRDQDRANIHVFKLKGNQLDFYAYCWSENDPLQVDFVRTTANQILTLEQKISRKGEISAEICTYDIVVGKMQRGPLSSIPMDTQITCFGFSPDQEKLFLGSAGRNICLHDLVLQTTKSIAQIDIIPTQCSWHSDSSLVMIANTRSQFQCFDLALTPIGSQLQSDDVTPASLLDLSYYFIHQPTLLQISFSKKPELGQHSNHKYATTDCFLMLLYDNGPLGCLRFFAGAGIRGDIHNSGLTADVILGKYLSLNQVEKAVNLMNALNWETYGAMCLISLHKIANYVFYRADPKKSKTIELMGKALKTFTDSLSEETKDEFSDQVFDLKRRFFFYLLRRNFFVEAFEVAQDIEDYDLFMDLYNLTKTDSNLIEFSTAAFSQAAAILHEEDRANGNLSIAGDYRSESACSQSSISDITPHSKLQQQQLQHQKFLKNYIPPLPSFKSKVFSAETIKINIPKPELRSPDNGKQQTEERRPPPPPVPDKKQVTLNSTLMTASSGAGLASNLIGLTIKANETQQTNGNSNDSATFKQRSADCTVSINTSSPYLQSSPNNIVIRSNVNSIPNHLPVGYLHIATPVIVADQAALATHRNYQQPQQLPILTIPSYQPRFFQHPLVSGHIPPTPISSLAAHSNSNEEYQKSLLSKKPSASILANGSMNQNGGSNSSVLSQSSSLLNGNIKEGSKNVSGEKNKVKFSDTVQVAVVPKYAPEISFGFSINATFQTARILKASVPLQEIPRKEKTLIMKRNAYARPPPTPSRNYTNPKKELADSLPLCHPNDDYLKDFNPLPTAEIARTSAMLRANLNDEHIFSTTKSTNTTISTTTTTTAPLPTVKVVHFGVV</sequence>
<dbReference type="EnsemblMetazoa" id="GMOY001657-RA">
    <property type="protein sequence ID" value="GMOY001657-PA"/>
    <property type="gene ID" value="GMOY001657"/>
</dbReference>
<comment type="subcellular location">
    <subcellularLocation>
        <location evidence="1">Cell membrane</location>
    </subcellularLocation>
    <subcellularLocation>
        <location evidence="2">Cytoplasm</location>
        <location evidence="2">Cytoskeleton</location>
        <location evidence="2">Cilium axoneme</location>
    </subcellularLocation>
</comment>
<keyword evidence="9" id="KW-0969">Cilium</keyword>
<dbReference type="AlphaFoldDB" id="A0A1B0FDJ1"/>
<keyword evidence="7" id="KW-0677">Repeat</keyword>
<evidence type="ECO:0000256" key="8">
    <source>
        <dbReference type="ARBA" id="ARBA00022794"/>
    </source>
</evidence>
<evidence type="ECO:0000256" key="13">
    <source>
        <dbReference type="SAM" id="MobiDB-lite"/>
    </source>
</evidence>
<evidence type="ECO:0008006" key="16">
    <source>
        <dbReference type="Google" id="ProtNLM"/>
    </source>
</evidence>
<keyword evidence="11" id="KW-0206">Cytoskeleton</keyword>
<dbReference type="PANTHER" id="PTHR13667">
    <property type="entry name" value="HOMOLOC-13"/>
    <property type="match status" value="1"/>
</dbReference>
<evidence type="ECO:0000256" key="11">
    <source>
        <dbReference type="ARBA" id="ARBA00023212"/>
    </source>
</evidence>
<comment type="similarity">
    <text evidence="3">Belongs to the WD repeat fritz family.</text>
</comment>
<keyword evidence="12" id="KW-0966">Cell projection</keyword>
<dbReference type="STRING" id="37546.A0A1B0FDJ1"/>
<dbReference type="InterPro" id="IPR036322">
    <property type="entry name" value="WD40_repeat_dom_sf"/>
</dbReference>
<feature type="compositionally biased region" description="Basic and acidic residues" evidence="13">
    <location>
        <begin position="680"/>
        <end position="706"/>
    </location>
</feature>
<dbReference type="Pfam" id="PF11768">
    <property type="entry name" value="Frtz"/>
    <property type="match status" value="1"/>
</dbReference>
<proteinExistence type="inferred from homology"/>
<evidence type="ECO:0000256" key="10">
    <source>
        <dbReference type="ARBA" id="ARBA00023136"/>
    </source>
</evidence>
<dbReference type="Gene3D" id="2.130.10.10">
    <property type="entry name" value="YVTN repeat-like/Quinoprotein amine dehydrogenase"/>
    <property type="match status" value="1"/>
</dbReference>
<dbReference type="VEuPathDB" id="VectorBase:GMOY001657"/>
<keyword evidence="15" id="KW-1185">Reference proteome</keyword>
<dbReference type="Proteomes" id="UP000092444">
    <property type="component" value="Unassembled WGS sequence"/>
</dbReference>
<dbReference type="EMBL" id="CCAG010010432">
    <property type="status" value="NOT_ANNOTATED_CDS"/>
    <property type="molecule type" value="Genomic_DNA"/>
</dbReference>
<dbReference type="EnsemblMetazoa" id="GMOY001657-RB">
    <property type="protein sequence ID" value="GMOY001657-PB"/>
    <property type="gene ID" value="GMOY001657"/>
</dbReference>
<keyword evidence="10" id="KW-0472">Membrane</keyword>
<organism evidence="14 15">
    <name type="scientific">Glossina morsitans morsitans</name>
    <name type="common">Savannah tsetse fly</name>
    <dbReference type="NCBI Taxonomy" id="37546"/>
    <lineage>
        <taxon>Eukaryota</taxon>
        <taxon>Metazoa</taxon>
        <taxon>Ecdysozoa</taxon>
        <taxon>Arthropoda</taxon>
        <taxon>Hexapoda</taxon>
        <taxon>Insecta</taxon>
        <taxon>Pterygota</taxon>
        <taxon>Neoptera</taxon>
        <taxon>Endopterygota</taxon>
        <taxon>Diptera</taxon>
        <taxon>Brachycera</taxon>
        <taxon>Muscomorpha</taxon>
        <taxon>Hippoboscoidea</taxon>
        <taxon>Glossinidae</taxon>
        <taxon>Glossina</taxon>
    </lineage>
</organism>
<dbReference type="GO" id="GO:0044782">
    <property type="term" value="P:cilium organization"/>
    <property type="evidence" value="ECO:0007669"/>
    <property type="project" value="TreeGrafter"/>
</dbReference>
<evidence type="ECO:0000256" key="4">
    <source>
        <dbReference type="ARBA" id="ARBA00022475"/>
    </source>
</evidence>
<feature type="region of interest" description="Disordered" evidence="13">
    <location>
        <begin position="678"/>
        <end position="706"/>
    </location>
</feature>
<accession>A0A1B0FDJ1</accession>
<keyword evidence="4" id="KW-1003">Cell membrane</keyword>
<reference evidence="15" key="1">
    <citation type="submission" date="2014-03" db="EMBL/GenBank/DDBJ databases">
        <title>Genome Sequence of the Tsetse Fly (Glossina morsitans): Vector of African Trypanosomiasis.</title>
        <authorList>
            <consortium name="International Glossina Genome Initiative W.H.O."/>
            <person name="Lawson D."/>
        </authorList>
    </citation>
    <scope>NUCLEOTIDE SEQUENCE [LARGE SCALE GENOMIC DNA]</scope>
    <source>
        <strain evidence="15">Yale</strain>
    </source>
</reference>
<evidence type="ECO:0000256" key="2">
    <source>
        <dbReference type="ARBA" id="ARBA00004430"/>
    </source>
</evidence>
<evidence type="ECO:0000256" key="7">
    <source>
        <dbReference type="ARBA" id="ARBA00022737"/>
    </source>
</evidence>
<evidence type="ECO:0000256" key="5">
    <source>
        <dbReference type="ARBA" id="ARBA00022490"/>
    </source>
</evidence>
<dbReference type="GO" id="GO:0045184">
    <property type="term" value="P:establishment of protein localization"/>
    <property type="evidence" value="ECO:0007669"/>
    <property type="project" value="TreeGrafter"/>
</dbReference>
<evidence type="ECO:0000313" key="14">
    <source>
        <dbReference type="EnsemblMetazoa" id="GMOY001657-PA"/>
    </source>
</evidence>